<name>X1F0T4_9ZZZZ</name>
<comment type="caution">
    <text evidence="2">The sequence shown here is derived from an EMBL/GenBank/DDBJ whole genome shotgun (WGS) entry which is preliminary data.</text>
</comment>
<evidence type="ECO:0000256" key="1">
    <source>
        <dbReference type="SAM" id="MobiDB-lite"/>
    </source>
</evidence>
<feature type="region of interest" description="Disordered" evidence="1">
    <location>
        <begin position="51"/>
        <end position="74"/>
    </location>
</feature>
<accession>X1F0T4</accession>
<organism evidence="2">
    <name type="scientific">marine sediment metagenome</name>
    <dbReference type="NCBI Taxonomy" id="412755"/>
    <lineage>
        <taxon>unclassified sequences</taxon>
        <taxon>metagenomes</taxon>
        <taxon>ecological metagenomes</taxon>
    </lineage>
</organism>
<proteinExistence type="predicted"/>
<reference evidence="2" key="1">
    <citation type="journal article" date="2014" name="Front. Microbiol.">
        <title>High frequency of phylogenetically diverse reductive dehalogenase-homologous genes in deep subseafloor sedimentary metagenomes.</title>
        <authorList>
            <person name="Kawai M."/>
            <person name="Futagami T."/>
            <person name="Toyoda A."/>
            <person name="Takaki Y."/>
            <person name="Nishi S."/>
            <person name="Hori S."/>
            <person name="Arai W."/>
            <person name="Tsubouchi T."/>
            <person name="Morono Y."/>
            <person name="Uchiyama I."/>
            <person name="Ito T."/>
            <person name="Fujiyama A."/>
            <person name="Inagaki F."/>
            <person name="Takami H."/>
        </authorList>
    </citation>
    <scope>NUCLEOTIDE SEQUENCE</scope>
    <source>
        <strain evidence="2">Expedition CK06-06</strain>
    </source>
</reference>
<dbReference type="EMBL" id="BART01031439">
    <property type="protein sequence ID" value="GAH14428.1"/>
    <property type="molecule type" value="Genomic_DNA"/>
</dbReference>
<gene>
    <name evidence="2" type="ORF">S01H4_54613</name>
</gene>
<sequence>MGLWDTIRKTVGKVVSKVVETVKKIDEPAAAQRVETKAKVKEVVSKVKEKVSGKRKDDRKVEEEVPEGRAKTDIEAETKLRDQGLMTVQTGVDDAGFPITQVIPIEGYKEASAEAQKADIALAVDLLTKGLVATPGV</sequence>
<feature type="non-terminal residue" evidence="2">
    <location>
        <position position="137"/>
    </location>
</feature>
<evidence type="ECO:0000313" key="2">
    <source>
        <dbReference type="EMBL" id="GAH14428.1"/>
    </source>
</evidence>
<dbReference type="AlphaFoldDB" id="X1F0T4"/>
<protein>
    <submittedName>
        <fullName evidence="2">Uncharacterized protein</fullName>
    </submittedName>
</protein>